<keyword evidence="4" id="KW-0408">Iron</keyword>
<dbReference type="Gene3D" id="3.40.50.1980">
    <property type="entry name" value="Nitrogenase molybdenum iron protein domain"/>
    <property type="match status" value="2"/>
</dbReference>
<dbReference type="NCBIfam" id="NF007864">
    <property type="entry name" value="PRK10576.1"/>
    <property type="match status" value="1"/>
</dbReference>
<keyword evidence="3" id="KW-0813">Transport</keyword>
<dbReference type="Pfam" id="PF01497">
    <property type="entry name" value="Peripla_BP_2"/>
    <property type="match status" value="1"/>
</dbReference>
<organism evidence="8">
    <name type="scientific">Erwinia billingiae (strain Eb661)</name>
    <dbReference type="NCBI Taxonomy" id="634500"/>
    <lineage>
        <taxon>Bacteria</taxon>
        <taxon>Pseudomonadati</taxon>
        <taxon>Pseudomonadota</taxon>
        <taxon>Gammaproteobacteria</taxon>
        <taxon>Enterobacterales</taxon>
        <taxon>Erwiniaceae</taxon>
        <taxon>Erwinia</taxon>
    </lineage>
</organism>
<dbReference type="GO" id="GO:1901678">
    <property type="term" value="P:iron coordination entity transport"/>
    <property type="evidence" value="ECO:0007669"/>
    <property type="project" value="UniProtKB-ARBA"/>
</dbReference>
<accession>D8MLY3</accession>
<protein>
    <submittedName>
        <fullName evidence="7">Ferrichrome-binding periplasmic protein</fullName>
    </submittedName>
</protein>
<dbReference type="HOGENOM" id="CLU_038034_10_0_6"/>
<keyword evidence="4" id="KW-0406">Ion transport</keyword>
<keyword evidence="8" id="KW-1185">Reference proteome</keyword>
<evidence type="ECO:0000256" key="2">
    <source>
        <dbReference type="ARBA" id="ARBA00008814"/>
    </source>
</evidence>
<dbReference type="KEGG" id="ebi:EbC_03360"/>
<dbReference type="RefSeq" id="WP_013200374.1">
    <property type="nucleotide sequence ID" value="NC_014306.1"/>
</dbReference>
<evidence type="ECO:0000256" key="4">
    <source>
        <dbReference type="ARBA" id="ARBA00022496"/>
    </source>
</evidence>
<dbReference type="eggNOG" id="COG0614">
    <property type="taxonomic scope" value="Bacteria"/>
</dbReference>
<evidence type="ECO:0000259" key="6">
    <source>
        <dbReference type="PROSITE" id="PS50983"/>
    </source>
</evidence>
<evidence type="ECO:0000256" key="3">
    <source>
        <dbReference type="ARBA" id="ARBA00022448"/>
    </source>
</evidence>
<evidence type="ECO:0000313" key="8">
    <source>
        <dbReference type="Proteomes" id="UP000008793"/>
    </source>
</evidence>
<evidence type="ECO:0000256" key="5">
    <source>
        <dbReference type="ARBA" id="ARBA00022729"/>
    </source>
</evidence>
<dbReference type="CDD" id="cd01146">
    <property type="entry name" value="FhuD"/>
    <property type="match status" value="1"/>
</dbReference>
<dbReference type="PANTHER" id="PTHR30532:SF1">
    <property type="entry name" value="IRON(3+)-HYDROXAMATE-BINDING PROTEIN FHUD"/>
    <property type="match status" value="1"/>
</dbReference>
<proteinExistence type="inferred from homology"/>
<comment type="subcellular location">
    <subcellularLocation>
        <location evidence="1">Cell envelope</location>
    </subcellularLocation>
</comment>
<dbReference type="PROSITE" id="PS50983">
    <property type="entry name" value="FE_B12_PBP"/>
    <property type="match status" value="1"/>
</dbReference>
<comment type="similarity">
    <text evidence="2">Belongs to the bacterial solute-binding protein 8 family.</text>
</comment>
<evidence type="ECO:0000256" key="1">
    <source>
        <dbReference type="ARBA" id="ARBA00004196"/>
    </source>
</evidence>
<dbReference type="STRING" id="634500.EbC_03360"/>
<dbReference type="GeneID" id="90510331"/>
<keyword evidence="4" id="KW-0410">Iron transport</keyword>
<reference evidence="7 8" key="1">
    <citation type="journal article" date="2010" name="BMC Genomics">
        <title>Genome comparison of the epiphytic bacteria Erwinia billingiae and E. tasmaniensis with the pear pathogen E. pyrifoliae.</title>
        <authorList>
            <person name="Kube M."/>
            <person name="Migdoll A.M."/>
            <person name="Gehring I."/>
            <person name="Heitmann K."/>
            <person name="Mayer Y."/>
            <person name="Kuhl H."/>
            <person name="Knaust F."/>
            <person name="Geider K."/>
            <person name="Reinhardt R."/>
        </authorList>
    </citation>
    <scope>NUCLEOTIDE SEQUENCE [LARGE SCALE GENOMIC DNA]</scope>
    <source>
        <strain evidence="7 8">Eb661</strain>
    </source>
</reference>
<dbReference type="InterPro" id="IPR002491">
    <property type="entry name" value="ABC_transptr_periplasmic_BD"/>
</dbReference>
<dbReference type="EMBL" id="FP236843">
    <property type="protein sequence ID" value="CAX57867.1"/>
    <property type="molecule type" value="Genomic_DNA"/>
</dbReference>
<dbReference type="GO" id="GO:0030288">
    <property type="term" value="C:outer membrane-bounded periplasmic space"/>
    <property type="evidence" value="ECO:0007669"/>
    <property type="project" value="TreeGrafter"/>
</dbReference>
<dbReference type="PANTHER" id="PTHR30532">
    <property type="entry name" value="IRON III DICITRATE-BINDING PERIPLASMIC PROTEIN"/>
    <property type="match status" value="1"/>
</dbReference>
<dbReference type="SUPFAM" id="SSF53807">
    <property type="entry name" value="Helical backbone' metal receptor"/>
    <property type="match status" value="1"/>
</dbReference>
<dbReference type="PRINTS" id="PR01715">
    <property type="entry name" value="FERRIBNDNGPP"/>
</dbReference>
<dbReference type="AlphaFoldDB" id="D8MLY3"/>
<name>D8MLY3_ERWBE</name>
<dbReference type="Proteomes" id="UP000008793">
    <property type="component" value="Chromosome"/>
</dbReference>
<sequence length="303" mass="33537">MPSDGVAPGTSASIDRPRRRLVTALMLSPLLVGFSLRAAEPARRIIALEWLPLEMLFALGITPMAAADTRDYQLWVREPAIPASVTDVGTRSEPNLEYIAELKPDLILYSQGYGPREAQLRAISPAQAVAFTDEHGQPLQTVRAGLVTLAQRLNCQAAAQHHLAWFDRQLADAREQLAAYRHQPLLVFSLIDERHAVILGETSLFGNVMQQLGIKNAWQGENGFWGTATVGIERLASLPACRAICLDHGDEAARTRIRATPVWQAIPFVRQNSVRTVPAIWIFGATLTAMQFCRMLQGLEKQW</sequence>
<evidence type="ECO:0000313" key="7">
    <source>
        <dbReference type="EMBL" id="CAX57867.1"/>
    </source>
</evidence>
<keyword evidence="5" id="KW-0732">Signal</keyword>
<feature type="domain" description="Fe/B12 periplasmic-binding" evidence="6">
    <location>
        <begin position="44"/>
        <end position="303"/>
    </location>
</feature>
<dbReference type="InterPro" id="IPR051313">
    <property type="entry name" value="Bact_iron-sidero_bind"/>
</dbReference>
<gene>
    <name evidence="7" type="primary">fhuD</name>
    <name evidence="7" type="ordered locus">EbC_03360</name>
</gene>